<name>A0A166EWG5_9AGAM</name>
<reference evidence="1 2" key="1">
    <citation type="journal article" date="2016" name="Mol. Biol. Evol.">
        <title>Comparative Genomics of Early-Diverging Mushroom-Forming Fungi Provides Insights into the Origins of Lignocellulose Decay Capabilities.</title>
        <authorList>
            <person name="Nagy L.G."/>
            <person name="Riley R."/>
            <person name="Tritt A."/>
            <person name="Adam C."/>
            <person name="Daum C."/>
            <person name="Floudas D."/>
            <person name="Sun H."/>
            <person name="Yadav J.S."/>
            <person name="Pangilinan J."/>
            <person name="Larsson K.H."/>
            <person name="Matsuura K."/>
            <person name="Barry K."/>
            <person name="Labutti K."/>
            <person name="Kuo R."/>
            <person name="Ohm R.A."/>
            <person name="Bhattacharya S.S."/>
            <person name="Shirouzu T."/>
            <person name="Yoshinaga Y."/>
            <person name="Martin F.M."/>
            <person name="Grigoriev I.V."/>
            <person name="Hibbett D.S."/>
        </authorList>
    </citation>
    <scope>NUCLEOTIDE SEQUENCE [LARGE SCALE GENOMIC DNA]</scope>
    <source>
        <strain evidence="1 2">CBS 109695</strain>
    </source>
</reference>
<keyword evidence="2" id="KW-1185">Reference proteome</keyword>
<protein>
    <submittedName>
        <fullName evidence="1">Uncharacterized protein</fullName>
    </submittedName>
</protein>
<accession>A0A166EWG5</accession>
<dbReference type="Proteomes" id="UP000076532">
    <property type="component" value="Unassembled WGS sequence"/>
</dbReference>
<evidence type="ECO:0000313" key="2">
    <source>
        <dbReference type="Proteomes" id="UP000076532"/>
    </source>
</evidence>
<organism evidence="1 2">
    <name type="scientific">Athelia psychrophila</name>
    <dbReference type="NCBI Taxonomy" id="1759441"/>
    <lineage>
        <taxon>Eukaryota</taxon>
        <taxon>Fungi</taxon>
        <taxon>Dikarya</taxon>
        <taxon>Basidiomycota</taxon>
        <taxon>Agaricomycotina</taxon>
        <taxon>Agaricomycetes</taxon>
        <taxon>Agaricomycetidae</taxon>
        <taxon>Atheliales</taxon>
        <taxon>Atheliaceae</taxon>
        <taxon>Athelia</taxon>
    </lineage>
</organism>
<dbReference type="AlphaFoldDB" id="A0A166EWG5"/>
<proteinExistence type="predicted"/>
<dbReference type="EMBL" id="KV417596">
    <property type="protein sequence ID" value="KZP16181.1"/>
    <property type="molecule type" value="Genomic_DNA"/>
</dbReference>
<sequence>MRAAQPLSHDPTGWPYYTELSDVGPLFLSHPLASSFYALRFCLFPPPAPSARNKYLRPLEWMQPPRRAALLPCVLCTHGGMAAGRWERDAGLWAEVEIVWKALEGSRAEEKGHRLRAIHILGPDATSTHRKLAEGHSVDHSAIELLTGGVLGVGDSTGPIRGFVLDV</sequence>
<gene>
    <name evidence="1" type="ORF">FIBSPDRAFT_934767</name>
</gene>
<evidence type="ECO:0000313" key="1">
    <source>
        <dbReference type="EMBL" id="KZP16181.1"/>
    </source>
</evidence>